<proteinExistence type="predicted"/>
<protein>
    <submittedName>
        <fullName evidence="2">Uncharacterized protein</fullName>
    </submittedName>
</protein>
<feature type="transmembrane region" description="Helical" evidence="1">
    <location>
        <begin position="128"/>
        <end position="146"/>
    </location>
</feature>
<name>A0A7S0NI74_MICPS</name>
<keyword evidence="1" id="KW-0472">Membrane</keyword>
<reference evidence="2" key="1">
    <citation type="submission" date="2021-01" db="EMBL/GenBank/DDBJ databases">
        <authorList>
            <person name="Corre E."/>
            <person name="Pelletier E."/>
            <person name="Niang G."/>
            <person name="Scheremetjew M."/>
            <person name="Finn R."/>
            <person name="Kale V."/>
            <person name="Holt S."/>
            <person name="Cochrane G."/>
            <person name="Meng A."/>
            <person name="Brown T."/>
            <person name="Cohen L."/>
        </authorList>
    </citation>
    <scope>NUCLEOTIDE SEQUENCE</scope>
    <source>
        <strain evidence="2">CCMP1723</strain>
    </source>
</reference>
<dbReference type="EMBL" id="HBEQ01002902">
    <property type="protein sequence ID" value="CAD8514795.1"/>
    <property type="molecule type" value="Transcribed_RNA"/>
</dbReference>
<feature type="transmembrane region" description="Helical" evidence="1">
    <location>
        <begin position="167"/>
        <end position="185"/>
    </location>
</feature>
<feature type="transmembrane region" description="Helical" evidence="1">
    <location>
        <begin position="255"/>
        <end position="275"/>
    </location>
</feature>
<organism evidence="2">
    <name type="scientific">Micromonas pusilla</name>
    <name type="common">Picoplanktonic green alga</name>
    <name type="synonym">Chromulina pusilla</name>
    <dbReference type="NCBI Taxonomy" id="38833"/>
    <lineage>
        <taxon>Eukaryota</taxon>
        <taxon>Viridiplantae</taxon>
        <taxon>Chlorophyta</taxon>
        <taxon>Mamiellophyceae</taxon>
        <taxon>Mamiellales</taxon>
        <taxon>Mamiellaceae</taxon>
        <taxon>Micromonas</taxon>
    </lineage>
</organism>
<accession>A0A7S0NI74</accession>
<feature type="transmembrane region" description="Helical" evidence="1">
    <location>
        <begin position="281"/>
        <end position="305"/>
    </location>
</feature>
<keyword evidence="1" id="KW-1133">Transmembrane helix</keyword>
<feature type="transmembrane region" description="Helical" evidence="1">
    <location>
        <begin position="471"/>
        <end position="489"/>
    </location>
</feature>
<keyword evidence="1" id="KW-0812">Transmembrane</keyword>
<feature type="transmembrane region" description="Helical" evidence="1">
    <location>
        <begin position="71"/>
        <end position="92"/>
    </location>
</feature>
<sequence length="711" mass="77827">MPLLHIGHDAELRPTLSSPSMNEDRPLTKNQAIAVHAGTLIPIVGFLLLYSTIGYGIDVYAELSDPGNYAIAWYLGVVSLAWFAVMFLVDAFDQSLSSPSARRNVTILTSIPCITLFVASLLSVEYYVSAPIVLFVIFKLLVGKVIRDQVCPHVGIKQYMLHTGYGNIAFTFVTLLAWVIWMYGWDKQWDNTEMFAAHHVELKCNRYVHSLEWGRCKAAYLLWATPLLIGILCFFYGIASLYLSREQGAVKMIMIQFLILGMGLWVSISISGAEMGLADDILQFGLLFCTLLMVVSVNIIGFDNLRERISGMKIASKLQGYAHSNPAKGLIIVLCMPIMPFILVLSMGIRVTRKMGLSFAPHRRDEDKEMKWLTRYTWRTFTWLWGTDTTSVVTWACYIAIFYFVCDVGVGKGAVLFLGYMISTMKDLNPGVVIVCFYILGVSMFLLPPVPGPPVYLTGGVLVVGAMEDSMGFWGATVICIFVCWFTKLSSCAMQQKLFGENLGGYVGVRYAVGINSIQMRAIRYCLMQPGLSIPKISILCGGPDWPTSVLCGILGVPLKEAIIGTSPVLVLYLAYTVMAGAFTLKLSSDCASSAPAPGALEPPSPPPPPFATPFRFDPRAPSPFLPARRLIHRIRSATSLTPFAGSVAAILTYLHRLLYSSAPYVSMPRSSTACSSADHCASYRFVPVVPACDPDATASAAASPSISTGD</sequence>
<feature type="transmembrane region" description="Helical" evidence="1">
    <location>
        <begin position="392"/>
        <end position="420"/>
    </location>
</feature>
<evidence type="ECO:0000313" key="2">
    <source>
        <dbReference type="EMBL" id="CAD8514795.1"/>
    </source>
</evidence>
<evidence type="ECO:0000256" key="1">
    <source>
        <dbReference type="SAM" id="Phobius"/>
    </source>
</evidence>
<dbReference type="AlphaFoldDB" id="A0A7S0NI74"/>
<feature type="transmembrane region" description="Helical" evidence="1">
    <location>
        <begin position="32"/>
        <end position="51"/>
    </location>
</feature>
<feature type="transmembrane region" description="Helical" evidence="1">
    <location>
        <begin position="220"/>
        <end position="243"/>
    </location>
</feature>
<feature type="transmembrane region" description="Helical" evidence="1">
    <location>
        <begin position="104"/>
        <end position="122"/>
    </location>
</feature>
<feature type="transmembrane region" description="Helical" evidence="1">
    <location>
        <begin position="326"/>
        <end position="349"/>
    </location>
</feature>
<feature type="transmembrane region" description="Helical" evidence="1">
    <location>
        <begin position="432"/>
        <end position="451"/>
    </location>
</feature>
<gene>
    <name evidence="2" type="ORF">MCOM1403_LOCUS2220</name>
</gene>